<dbReference type="SUPFAM" id="SSF82714">
    <property type="entry name" value="Multidrug efflux transporter AcrB TolC docking domain, DN and DC subdomains"/>
    <property type="match status" value="2"/>
</dbReference>
<dbReference type="Gene3D" id="1.20.1640.10">
    <property type="entry name" value="Multidrug efflux transporter AcrB transmembrane domain"/>
    <property type="match status" value="2"/>
</dbReference>
<dbReference type="SUPFAM" id="SSF82866">
    <property type="entry name" value="Multidrug efflux transporter AcrB transmembrane domain"/>
    <property type="match status" value="2"/>
</dbReference>
<dbReference type="InterPro" id="IPR027463">
    <property type="entry name" value="AcrB_DN_DC_subdom"/>
</dbReference>
<dbReference type="Gene3D" id="3.30.70.1320">
    <property type="entry name" value="Multidrug efflux transporter AcrB pore domain like"/>
    <property type="match status" value="1"/>
</dbReference>
<proteinExistence type="predicted"/>
<dbReference type="GO" id="GO:0005886">
    <property type="term" value="C:plasma membrane"/>
    <property type="evidence" value="ECO:0007669"/>
    <property type="project" value="TreeGrafter"/>
</dbReference>
<feature type="transmembrane region" description="Helical" evidence="1">
    <location>
        <begin position="390"/>
        <end position="414"/>
    </location>
</feature>
<sequence>MLWLWNFFLDRKQFSYVLITTLVLAGLFAALAIPKENSPSIVIPNGIVTTVLPGASAQDIETLVTNKLEDQVSGLNNLDTVTSVSSEGVSMLNVQFDANADVDKSIQELRDAVAKAVPDLPSDATTPQVSKIDFSNQPVLVVSIAGDLPPTEFSALAAEVSDGLKHIAGVSEVNVSGMPERQVTVVVSKEKLQQYGLRLTDIISSIASANASAPAGSISMNGVNYNVSFKGSIEDPSEIQNIAVGIKNNVPIYVRDIAVVSDGLASATSYSRLSVDGKPSSQAISLTIYKQTGAEIKEVADAAKAEMLRLQDTKLKGMNVFISPSTDQGVQITEQLGDLTKTGFETVALVMIVLLLTIGWRESVVAALAIPLSFLIAFIGLHLTGNTLNFISLFALILAVGILVDSGIVVTEAIHARMKLHADPLDAAKHALRDYAWPLIAGTMATVAVFAPLFFISGIVGKFIAGIPYTLIFVLIASIFVALGIVPLIAVLFTKKHPNRFEESQEEYTELATQWYKEKLRLILENRRWQRLFLRGLGVMFVLAMILPFTGLVKTVFFPQDDQDFVYINIQAPEGTTLGQTDLIVRQVEELLYPIKDISSLEITTGQSSGLTGGGSSGSNQANITVNLPLDHKKTSTEIATELQRVVSVVTAANVQVLQANNGPSAGAPIQIQFEGDNLDELITAAEAGKQLILSIPHVTNVSDSTQNNGTQFDLTVDRGKATALGLSTASIAQTLRAAVQGTKATSITQPKDDIDVIVKLNLNTDYIDPSDTTRTTIDAIKNLSVQGSNGPVLLGSVLQTQLGVSNAAINHKDKSRLETVSAYPDDKTTSTAVIAEFKKRVGELNLPSGVTVSYGGETEDINQSFTDMFLALIAGLVLMFMILIISFNSIRYTWYLLVIVPLSLIGVLGGLAITGQPVSLTSLLGVIALGGVIINHAIILMDSMIHHLATEKGRPIIDIVVESSATRLRPIVLTTITTVVGMIPLARSNATWGPLAFAVMFGLTFAICLTLVLVPMLFYRYQMRVLEKK</sequence>
<dbReference type="STRING" id="1797247.A2419_02880"/>
<keyword evidence="1" id="KW-1133">Transmembrane helix</keyword>
<name>A0A1F4Y3N3_9BACT</name>
<feature type="transmembrane region" description="Helical" evidence="1">
    <location>
        <begin position="993"/>
        <end position="1020"/>
    </location>
</feature>
<evidence type="ECO:0008006" key="4">
    <source>
        <dbReference type="Google" id="ProtNLM"/>
    </source>
</evidence>
<dbReference type="Proteomes" id="UP000176568">
    <property type="component" value="Unassembled WGS sequence"/>
</dbReference>
<dbReference type="PANTHER" id="PTHR32063:SF0">
    <property type="entry name" value="SWARMING MOTILITY PROTEIN SWRC"/>
    <property type="match status" value="1"/>
</dbReference>
<dbReference type="Gene3D" id="3.30.2090.10">
    <property type="entry name" value="Multidrug efflux transporter AcrB TolC docking domain, DN and DC subdomains"/>
    <property type="match status" value="2"/>
</dbReference>
<dbReference type="Gene3D" id="3.30.70.1440">
    <property type="entry name" value="Multidrug efflux transporter AcrB pore domain"/>
    <property type="match status" value="1"/>
</dbReference>
<dbReference type="SUPFAM" id="SSF82693">
    <property type="entry name" value="Multidrug efflux transporter AcrB pore domain, PN1, PN2, PC1 and PC2 subdomains"/>
    <property type="match status" value="3"/>
</dbReference>
<keyword evidence="1" id="KW-0812">Transmembrane</keyword>
<evidence type="ECO:0000313" key="3">
    <source>
        <dbReference type="Proteomes" id="UP000176568"/>
    </source>
</evidence>
<feature type="transmembrane region" description="Helical" evidence="1">
    <location>
        <begin position="435"/>
        <end position="460"/>
    </location>
</feature>
<feature type="transmembrane region" description="Helical" evidence="1">
    <location>
        <begin position="921"/>
        <end position="946"/>
    </location>
</feature>
<dbReference type="PRINTS" id="PR00702">
    <property type="entry name" value="ACRIFLAVINRP"/>
</dbReference>
<keyword evidence="1" id="KW-0472">Membrane</keyword>
<feature type="transmembrane region" description="Helical" evidence="1">
    <location>
        <begin position="532"/>
        <end position="553"/>
    </location>
</feature>
<gene>
    <name evidence="2" type="ORF">A2419_02880</name>
</gene>
<dbReference type="AlphaFoldDB" id="A0A1F4Y3N3"/>
<accession>A0A1F4Y3N3</accession>
<dbReference type="Gene3D" id="3.30.70.1430">
    <property type="entry name" value="Multidrug efflux transporter AcrB pore domain"/>
    <property type="match status" value="2"/>
</dbReference>
<reference evidence="2 3" key="1">
    <citation type="journal article" date="2016" name="Nat. Commun.">
        <title>Thousands of microbial genomes shed light on interconnected biogeochemical processes in an aquifer system.</title>
        <authorList>
            <person name="Anantharaman K."/>
            <person name="Brown C.T."/>
            <person name="Hug L.A."/>
            <person name="Sharon I."/>
            <person name="Castelle C.J."/>
            <person name="Probst A.J."/>
            <person name="Thomas B.C."/>
            <person name="Singh A."/>
            <person name="Wilkins M.J."/>
            <person name="Karaoz U."/>
            <person name="Brodie E.L."/>
            <person name="Williams K.H."/>
            <person name="Hubbard S.S."/>
            <person name="Banfield J.F."/>
        </authorList>
    </citation>
    <scope>NUCLEOTIDE SEQUENCE [LARGE SCALE GENOMIC DNA]</scope>
</reference>
<comment type="caution">
    <text evidence="2">The sequence shown here is derived from an EMBL/GenBank/DDBJ whole genome shotgun (WGS) entry which is preliminary data.</text>
</comment>
<dbReference type="EMBL" id="MEXB01000007">
    <property type="protein sequence ID" value="OGC88585.1"/>
    <property type="molecule type" value="Genomic_DNA"/>
</dbReference>
<feature type="transmembrane region" description="Helical" evidence="1">
    <location>
        <begin position="466"/>
        <end position="493"/>
    </location>
</feature>
<evidence type="ECO:0000313" key="2">
    <source>
        <dbReference type="EMBL" id="OGC88585.1"/>
    </source>
</evidence>
<dbReference type="PANTHER" id="PTHR32063">
    <property type="match status" value="1"/>
</dbReference>
<dbReference type="GO" id="GO:0042910">
    <property type="term" value="F:xenobiotic transmembrane transporter activity"/>
    <property type="evidence" value="ECO:0007669"/>
    <property type="project" value="TreeGrafter"/>
</dbReference>
<feature type="transmembrane region" description="Helical" evidence="1">
    <location>
        <begin position="365"/>
        <end position="384"/>
    </location>
</feature>
<protein>
    <recommendedName>
        <fullName evidence="4">SSD domain-containing protein</fullName>
    </recommendedName>
</protein>
<feature type="transmembrane region" description="Helical" evidence="1">
    <location>
        <begin position="342"/>
        <end position="358"/>
    </location>
</feature>
<evidence type="ECO:0000256" key="1">
    <source>
        <dbReference type="SAM" id="Phobius"/>
    </source>
</evidence>
<feature type="transmembrane region" description="Helical" evidence="1">
    <location>
        <begin position="895"/>
        <end position="915"/>
    </location>
</feature>
<feature type="transmembrane region" description="Helical" evidence="1">
    <location>
        <begin position="967"/>
        <end position="987"/>
    </location>
</feature>
<feature type="transmembrane region" description="Helical" evidence="1">
    <location>
        <begin position="869"/>
        <end position="888"/>
    </location>
</feature>
<dbReference type="InterPro" id="IPR001036">
    <property type="entry name" value="Acrflvin-R"/>
</dbReference>
<organism evidence="2 3">
    <name type="scientific">Candidatus Adlerbacteria bacterium RIFOXYC1_FULL_48_26</name>
    <dbReference type="NCBI Taxonomy" id="1797247"/>
    <lineage>
        <taxon>Bacteria</taxon>
        <taxon>Candidatus Adleribacteriota</taxon>
    </lineage>
</organism>
<dbReference type="Pfam" id="PF00873">
    <property type="entry name" value="ACR_tran"/>
    <property type="match status" value="1"/>
</dbReference>